<proteinExistence type="predicted"/>
<name>A0AAD4Z9P4_PRUDU</name>
<keyword evidence="2" id="KW-1185">Reference proteome</keyword>
<accession>A0AAD4Z9P4</accession>
<evidence type="ECO:0000313" key="2">
    <source>
        <dbReference type="Proteomes" id="UP001054821"/>
    </source>
</evidence>
<comment type="caution">
    <text evidence="1">The sequence shown here is derived from an EMBL/GenBank/DDBJ whole genome shotgun (WGS) entry which is preliminary data.</text>
</comment>
<dbReference type="Proteomes" id="UP001054821">
    <property type="component" value="Chromosome 3"/>
</dbReference>
<protein>
    <submittedName>
        <fullName evidence="1">Uncharacterized protein</fullName>
    </submittedName>
</protein>
<sequence>MNPPSSLTLDGPILTLNSGASPASSSIMPWLETSAQKSTIEANLLAQVESLWQDMAKIQQTFPCPTPIHALSGGTTPRILNLLKLLRQIKRPTRATVAIVDLSHAKLNDRHLDVLYLKSPLRQTYKVLGLEETDEPDYILTSLETTISCHLERTKPFQQERKHYGTTGDETRRTETMVGTLLNGKTCRSKVQRLLAIILSFDRSRIQ</sequence>
<evidence type="ECO:0000313" key="1">
    <source>
        <dbReference type="EMBL" id="KAI5337776.1"/>
    </source>
</evidence>
<gene>
    <name evidence="1" type="ORF">L3X38_017047</name>
</gene>
<reference evidence="1 2" key="1">
    <citation type="journal article" date="2022" name="G3 (Bethesda)">
        <title>Whole-genome sequence and methylome profiling of the almond [Prunus dulcis (Mill.) D.A. Webb] cultivar 'Nonpareil'.</title>
        <authorList>
            <person name="D'Amico-Willman K.M."/>
            <person name="Ouma W.Z."/>
            <person name="Meulia T."/>
            <person name="Sideli G.M."/>
            <person name="Gradziel T.M."/>
            <person name="Fresnedo-Ramirez J."/>
        </authorList>
    </citation>
    <scope>NUCLEOTIDE SEQUENCE [LARGE SCALE GENOMIC DNA]</scope>
    <source>
        <strain evidence="1">Clone GOH B32 T37-40</strain>
    </source>
</reference>
<dbReference type="EMBL" id="JAJFAZ020000003">
    <property type="protein sequence ID" value="KAI5337776.1"/>
    <property type="molecule type" value="Genomic_DNA"/>
</dbReference>
<organism evidence="1 2">
    <name type="scientific">Prunus dulcis</name>
    <name type="common">Almond</name>
    <name type="synonym">Amygdalus dulcis</name>
    <dbReference type="NCBI Taxonomy" id="3755"/>
    <lineage>
        <taxon>Eukaryota</taxon>
        <taxon>Viridiplantae</taxon>
        <taxon>Streptophyta</taxon>
        <taxon>Embryophyta</taxon>
        <taxon>Tracheophyta</taxon>
        <taxon>Spermatophyta</taxon>
        <taxon>Magnoliopsida</taxon>
        <taxon>eudicotyledons</taxon>
        <taxon>Gunneridae</taxon>
        <taxon>Pentapetalae</taxon>
        <taxon>rosids</taxon>
        <taxon>fabids</taxon>
        <taxon>Rosales</taxon>
        <taxon>Rosaceae</taxon>
        <taxon>Amygdaloideae</taxon>
        <taxon>Amygdaleae</taxon>
        <taxon>Prunus</taxon>
    </lineage>
</organism>
<dbReference type="AlphaFoldDB" id="A0AAD4Z9P4"/>